<evidence type="ECO:0000256" key="2">
    <source>
        <dbReference type="ARBA" id="ARBA00005911"/>
    </source>
</evidence>
<feature type="compositionally biased region" description="Polar residues" evidence="10">
    <location>
        <begin position="34"/>
        <end position="43"/>
    </location>
</feature>
<dbReference type="InterPro" id="IPR007758">
    <property type="entry name" value="Nucleoporin_NSP1_C"/>
</dbReference>
<keyword evidence="8" id="KW-0539">Nucleus</keyword>
<feature type="compositionally biased region" description="Low complexity" evidence="10">
    <location>
        <begin position="370"/>
        <end position="387"/>
    </location>
</feature>
<keyword evidence="5" id="KW-0653">Protein transport</keyword>
<evidence type="ECO:0000256" key="6">
    <source>
        <dbReference type="ARBA" id="ARBA00023010"/>
    </source>
</evidence>
<feature type="compositionally biased region" description="Polar residues" evidence="10">
    <location>
        <begin position="257"/>
        <end position="267"/>
    </location>
</feature>
<keyword evidence="7" id="KW-0906">Nuclear pore complex</keyword>
<dbReference type="InterPro" id="IPR026010">
    <property type="entry name" value="NSP1/NUP62"/>
</dbReference>
<evidence type="ECO:0000313" key="12">
    <source>
        <dbReference type="EMBL" id="GHJ88615.1"/>
    </source>
</evidence>
<feature type="region of interest" description="Disordered" evidence="10">
    <location>
        <begin position="726"/>
        <end position="759"/>
    </location>
</feature>
<feature type="compositionally biased region" description="Low complexity" evidence="10">
    <location>
        <begin position="1"/>
        <end position="26"/>
    </location>
</feature>
<dbReference type="GO" id="GO:0005543">
    <property type="term" value="F:phospholipid binding"/>
    <property type="evidence" value="ECO:0007669"/>
    <property type="project" value="TreeGrafter"/>
</dbReference>
<evidence type="ECO:0000256" key="9">
    <source>
        <dbReference type="SAM" id="Coils"/>
    </source>
</evidence>
<organism evidence="12 13">
    <name type="scientific">Naganishia liquefaciens</name>
    <dbReference type="NCBI Taxonomy" id="104408"/>
    <lineage>
        <taxon>Eukaryota</taxon>
        <taxon>Fungi</taxon>
        <taxon>Dikarya</taxon>
        <taxon>Basidiomycota</taxon>
        <taxon>Agaricomycotina</taxon>
        <taxon>Tremellomycetes</taxon>
        <taxon>Filobasidiales</taxon>
        <taxon>Filobasidiaceae</taxon>
        <taxon>Naganishia</taxon>
    </lineage>
</organism>
<evidence type="ECO:0000313" key="13">
    <source>
        <dbReference type="Proteomes" id="UP000620104"/>
    </source>
</evidence>
<evidence type="ECO:0000256" key="7">
    <source>
        <dbReference type="ARBA" id="ARBA00023132"/>
    </source>
</evidence>
<dbReference type="Gene3D" id="1.20.5.170">
    <property type="match status" value="1"/>
</dbReference>
<feature type="domain" description="Nucleoporin NSP1-like C-terminal" evidence="11">
    <location>
        <begin position="520"/>
        <end position="622"/>
    </location>
</feature>
<feature type="coiled-coil region" evidence="9">
    <location>
        <begin position="570"/>
        <end position="597"/>
    </location>
</feature>
<keyword evidence="13" id="KW-1185">Reference proteome</keyword>
<dbReference type="GO" id="GO:0006405">
    <property type="term" value="P:RNA export from nucleus"/>
    <property type="evidence" value="ECO:0007669"/>
    <property type="project" value="TreeGrafter"/>
</dbReference>
<gene>
    <name evidence="12" type="ORF">NliqN6_5017</name>
</gene>
<reference evidence="12" key="1">
    <citation type="submission" date="2020-07" db="EMBL/GenBank/DDBJ databases">
        <title>Draft Genome Sequence of a Deep-Sea Yeast, Naganishia (Cryptococcus) liquefaciens strain N6.</title>
        <authorList>
            <person name="Han Y.W."/>
            <person name="Kajitani R."/>
            <person name="Morimoto H."/>
            <person name="Parhat M."/>
            <person name="Tsubouchi H."/>
            <person name="Bakenova O."/>
            <person name="Ogata M."/>
            <person name="Argunhan B."/>
            <person name="Aoki R."/>
            <person name="Kajiwara S."/>
            <person name="Itoh T."/>
            <person name="Iwasaki H."/>
        </authorList>
    </citation>
    <scope>NUCLEOTIDE SEQUENCE</scope>
    <source>
        <strain evidence="12">N6</strain>
    </source>
</reference>
<evidence type="ECO:0000256" key="10">
    <source>
        <dbReference type="SAM" id="MobiDB-lite"/>
    </source>
</evidence>
<feature type="compositionally biased region" description="Polar residues" evidence="10">
    <location>
        <begin position="727"/>
        <end position="743"/>
    </location>
</feature>
<dbReference type="GO" id="GO:0044613">
    <property type="term" value="C:nuclear pore central transport channel"/>
    <property type="evidence" value="ECO:0007669"/>
    <property type="project" value="TreeGrafter"/>
</dbReference>
<feature type="compositionally biased region" description="Low complexity" evidence="10">
    <location>
        <begin position="469"/>
        <end position="485"/>
    </location>
</feature>
<dbReference type="OrthoDB" id="344345at2759"/>
<feature type="region of interest" description="Disordered" evidence="10">
    <location>
        <begin position="92"/>
        <end position="111"/>
    </location>
</feature>
<evidence type="ECO:0000259" key="11">
    <source>
        <dbReference type="Pfam" id="PF05064"/>
    </source>
</evidence>
<name>A0A8H3YGA2_9TREE</name>
<dbReference type="EMBL" id="BLZA01000030">
    <property type="protein sequence ID" value="GHJ88615.1"/>
    <property type="molecule type" value="Genomic_DNA"/>
</dbReference>
<keyword evidence="3" id="KW-0813">Transport</keyword>
<keyword evidence="6" id="KW-0811">Translocation</keyword>
<dbReference type="PANTHER" id="PTHR12084:SF0">
    <property type="entry name" value="NUCLEAR PORE GLYCOPROTEIN P62"/>
    <property type="match status" value="1"/>
</dbReference>
<protein>
    <recommendedName>
        <fullName evidence="11">Nucleoporin NSP1-like C-terminal domain-containing protein</fullName>
    </recommendedName>
</protein>
<dbReference type="Pfam" id="PF05064">
    <property type="entry name" value="Nsp1_C"/>
    <property type="match status" value="1"/>
</dbReference>
<proteinExistence type="inferred from homology"/>
<dbReference type="AlphaFoldDB" id="A0A8H3YGA2"/>
<keyword evidence="9" id="KW-0175">Coiled coil</keyword>
<sequence length="759" mass="74256">MAFSFGSNNANSTTGGTTNTGRTTNSLFGGANPGTANPFSFGNTSTTLASATGSTTPQSKPPAPAFGAAPAFGSTGGTTGGFGFGGFGAKPAAGSASNSAPGTGTTTPGGLFSSAAPANNVAPAPATAGSLFGGFGASANASAPATASGTTSAPTTSLFSAPAATTTAPATSAQPASTSLFGGGALGAKPAFGAPAASTTATPASTTPSLFGKPAEPAKDGSSTPKAAPPAFSFASAASTQPQPPATASTQPPSTGLFGQTTQSNLFGQAAQPSADASKTQSTSTTTADSAPKAPAISLGAPAATSSTPSLFGKPAETPASDKASAPTAAPSGFSFGAPAAKTGGEAATTPAAPAAAPAAGGLFSFAKPAAPTAAPSTGSTPGPSTPQAAPPAGSLFGFGAKAAEPAKTADATATATSTPKEAPKTTSLFSMPTAAPTASAKDDAAKTADAPTAAKPAAPSSLFGNPGAKAAATTTGTSTTTTPAVPSLLGGASATTSAPAAQASIGTAASTAKVSAAPEPAPSVVKGKTFNEIVERFEAELEDQVSRFKDQAAEVREWDMILIDNSQNIARLYDQMQRAEVERHNIRAALDAIDARQDNLLAQVDEYESVANEVVEGIANNRNIEGGPSRPADLQRQDAARLAVKLNDQLRDLGSNLTAMITEMNQLTGNASGSLTFGAQDDDAGPQDSLAQITAILNAHVSSLEWINNSTEDIEAKVTQLERQMENSQGVSGALSASTLSRSGMRRPGSGLGASRYR</sequence>
<dbReference type="GO" id="GO:0051028">
    <property type="term" value="P:mRNA transport"/>
    <property type="evidence" value="ECO:0007669"/>
    <property type="project" value="UniProtKB-KW"/>
</dbReference>
<keyword evidence="4" id="KW-0509">mRNA transport</keyword>
<evidence type="ECO:0000256" key="8">
    <source>
        <dbReference type="ARBA" id="ARBA00023242"/>
    </source>
</evidence>
<feature type="compositionally biased region" description="Low complexity" evidence="10">
    <location>
        <begin position="44"/>
        <end position="56"/>
    </location>
</feature>
<comment type="similarity">
    <text evidence="2">Belongs to the nucleoporin NSP1/NUP62 family.</text>
</comment>
<evidence type="ECO:0000256" key="5">
    <source>
        <dbReference type="ARBA" id="ARBA00022927"/>
    </source>
</evidence>
<feature type="region of interest" description="Disordered" evidence="10">
    <location>
        <begin position="1"/>
        <end position="72"/>
    </location>
</feature>
<comment type="subcellular location">
    <subcellularLocation>
        <location evidence="1">Nucleus</location>
        <location evidence="1">Nuclear pore complex</location>
    </subcellularLocation>
</comment>
<feature type="region of interest" description="Disordered" evidence="10">
    <location>
        <begin position="370"/>
        <end position="494"/>
    </location>
</feature>
<dbReference type="Proteomes" id="UP000620104">
    <property type="component" value="Unassembled WGS sequence"/>
</dbReference>
<evidence type="ECO:0000256" key="1">
    <source>
        <dbReference type="ARBA" id="ARBA00004567"/>
    </source>
</evidence>
<evidence type="ECO:0000256" key="4">
    <source>
        <dbReference type="ARBA" id="ARBA00022816"/>
    </source>
</evidence>
<feature type="compositionally biased region" description="Low complexity" evidence="10">
    <location>
        <begin position="448"/>
        <end position="462"/>
    </location>
</feature>
<dbReference type="PANTHER" id="PTHR12084">
    <property type="entry name" value="NUCLEAR PORE GLYCOPROTEIN P62-RELATED"/>
    <property type="match status" value="1"/>
</dbReference>
<feature type="region of interest" description="Disordered" evidence="10">
    <location>
        <begin position="194"/>
        <end position="331"/>
    </location>
</feature>
<evidence type="ECO:0000256" key="3">
    <source>
        <dbReference type="ARBA" id="ARBA00022448"/>
    </source>
</evidence>
<feature type="compositionally biased region" description="Low complexity" evidence="10">
    <location>
        <begin position="274"/>
        <end position="296"/>
    </location>
</feature>
<feature type="compositionally biased region" description="Low complexity" evidence="10">
    <location>
        <begin position="194"/>
        <end position="209"/>
    </location>
</feature>
<dbReference type="GO" id="GO:0017056">
    <property type="term" value="F:structural constituent of nuclear pore"/>
    <property type="evidence" value="ECO:0007669"/>
    <property type="project" value="InterPro"/>
</dbReference>
<feature type="compositionally biased region" description="Low complexity" evidence="10">
    <location>
        <begin position="222"/>
        <end position="255"/>
    </location>
</feature>
<dbReference type="GO" id="GO:0006606">
    <property type="term" value="P:protein import into nucleus"/>
    <property type="evidence" value="ECO:0007669"/>
    <property type="project" value="TreeGrafter"/>
</dbReference>
<feature type="compositionally biased region" description="Low complexity" evidence="10">
    <location>
        <begin position="401"/>
        <end position="421"/>
    </location>
</feature>
<comment type="caution">
    <text evidence="12">The sequence shown here is derived from an EMBL/GenBank/DDBJ whole genome shotgun (WGS) entry which is preliminary data.</text>
</comment>
<accession>A0A8H3YGA2</accession>